<organism evidence="2 3">
    <name type="scientific">Lasiosphaeria hispida</name>
    <dbReference type="NCBI Taxonomy" id="260671"/>
    <lineage>
        <taxon>Eukaryota</taxon>
        <taxon>Fungi</taxon>
        <taxon>Dikarya</taxon>
        <taxon>Ascomycota</taxon>
        <taxon>Pezizomycotina</taxon>
        <taxon>Sordariomycetes</taxon>
        <taxon>Sordariomycetidae</taxon>
        <taxon>Sordariales</taxon>
        <taxon>Lasiosphaeriaceae</taxon>
        <taxon>Lasiosphaeria</taxon>
    </lineage>
</organism>
<gene>
    <name evidence="2" type="ORF">B0T25DRAFT_517855</name>
</gene>
<feature type="compositionally biased region" description="Polar residues" evidence="1">
    <location>
        <begin position="95"/>
        <end position="105"/>
    </location>
</feature>
<evidence type="ECO:0000256" key="1">
    <source>
        <dbReference type="SAM" id="MobiDB-lite"/>
    </source>
</evidence>
<reference evidence="2" key="2">
    <citation type="submission" date="2023-06" db="EMBL/GenBank/DDBJ databases">
        <authorList>
            <consortium name="Lawrence Berkeley National Laboratory"/>
            <person name="Haridas S."/>
            <person name="Hensen N."/>
            <person name="Bonometti L."/>
            <person name="Westerberg I."/>
            <person name="Brannstrom I.O."/>
            <person name="Guillou S."/>
            <person name="Cros-Aarteil S."/>
            <person name="Calhoun S."/>
            <person name="Kuo A."/>
            <person name="Mondo S."/>
            <person name="Pangilinan J."/>
            <person name="Riley R."/>
            <person name="Labutti K."/>
            <person name="Andreopoulos B."/>
            <person name="Lipzen A."/>
            <person name="Chen C."/>
            <person name="Yanf M."/>
            <person name="Daum C."/>
            <person name="Ng V."/>
            <person name="Clum A."/>
            <person name="Steindorff A."/>
            <person name="Ohm R."/>
            <person name="Martin F."/>
            <person name="Silar P."/>
            <person name="Natvig D."/>
            <person name="Lalanne C."/>
            <person name="Gautier V."/>
            <person name="Ament-Velasquez S.L."/>
            <person name="Kruys A."/>
            <person name="Hutchinson M.I."/>
            <person name="Powell A.J."/>
            <person name="Barry K."/>
            <person name="Miller A.N."/>
            <person name="Grigoriev I.V."/>
            <person name="Debuchy R."/>
            <person name="Gladieux P."/>
            <person name="Thoren M.H."/>
            <person name="Johannesson H."/>
        </authorList>
    </citation>
    <scope>NUCLEOTIDE SEQUENCE</scope>
    <source>
        <strain evidence="2">CBS 955.72</strain>
    </source>
</reference>
<comment type="caution">
    <text evidence="2">The sequence shown here is derived from an EMBL/GenBank/DDBJ whole genome shotgun (WGS) entry which is preliminary data.</text>
</comment>
<evidence type="ECO:0000313" key="2">
    <source>
        <dbReference type="EMBL" id="KAK3352615.1"/>
    </source>
</evidence>
<name>A0AAJ0MDM5_9PEZI</name>
<dbReference type="EMBL" id="JAUIQD010000004">
    <property type="protein sequence ID" value="KAK3352615.1"/>
    <property type="molecule type" value="Genomic_DNA"/>
</dbReference>
<feature type="region of interest" description="Disordered" evidence="1">
    <location>
        <begin position="86"/>
        <end position="105"/>
    </location>
</feature>
<sequence length="131" mass="14284">MPDFWSGSDYYATKNGSYEFARWGDYFKDRHVASNFTAYDDAIRQVWIFGMSWGYANQTGIEYGDSAPNVSLTCLRANVLPGNRQLADGKKTEDANTPGTTGQPSAAVSFRVDSSVLLVAAVSAFATGFLL</sequence>
<evidence type="ECO:0000313" key="3">
    <source>
        <dbReference type="Proteomes" id="UP001275084"/>
    </source>
</evidence>
<accession>A0AAJ0MDM5</accession>
<keyword evidence="3" id="KW-1185">Reference proteome</keyword>
<protein>
    <submittedName>
        <fullName evidence="2">Uncharacterized protein</fullName>
    </submittedName>
</protein>
<proteinExistence type="predicted"/>
<dbReference type="Proteomes" id="UP001275084">
    <property type="component" value="Unassembled WGS sequence"/>
</dbReference>
<dbReference type="AlphaFoldDB" id="A0AAJ0MDM5"/>
<reference evidence="2" key="1">
    <citation type="journal article" date="2023" name="Mol. Phylogenet. Evol.">
        <title>Genome-scale phylogeny and comparative genomics of the fungal order Sordariales.</title>
        <authorList>
            <person name="Hensen N."/>
            <person name="Bonometti L."/>
            <person name="Westerberg I."/>
            <person name="Brannstrom I.O."/>
            <person name="Guillou S."/>
            <person name="Cros-Aarteil S."/>
            <person name="Calhoun S."/>
            <person name="Haridas S."/>
            <person name="Kuo A."/>
            <person name="Mondo S."/>
            <person name="Pangilinan J."/>
            <person name="Riley R."/>
            <person name="LaButti K."/>
            <person name="Andreopoulos B."/>
            <person name="Lipzen A."/>
            <person name="Chen C."/>
            <person name="Yan M."/>
            <person name="Daum C."/>
            <person name="Ng V."/>
            <person name="Clum A."/>
            <person name="Steindorff A."/>
            <person name="Ohm R.A."/>
            <person name="Martin F."/>
            <person name="Silar P."/>
            <person name="Natvig D.O."/>
            <person name="Lalanne C."/>
            <person name="Gautier V."/>
            <person name="Ament-Velasquez S.L."/>
            <person name="Kruys A."/>
            <person name="Hutchinson M.I."/>
            <person name="Powell A.J."/>
            <person name="Barry K."/>
            <person name="Miller A.N."/>
            <person name="Grigoriev I.V."/>
            <person name="Debuchy R."/>
            <person name="Gladieux P."/>
            <person name="Hiltunen Thoren M."/>
            <person name="Johannesson H."/>
        </authorList>
    </citation>
    <scope>NUCLEOTIDE SEQUENCE</scope>
    <source>
        <strain evidence="2">CBS 955.72</strain>
    </source>
</reference>